<sequence>MKGAVVEGSGNFDHLGFFSMYLNLSTQTPSIFASIDYKVVSRLLLLVVLRVRFILQSRCVPRKPGCPHTHRYCLHQVLLLEEVISTRKEPGTGSLQYEAHLALGTLGGWLAMPSHGVLTA</sequence>
<organism evidence="1">
    <name type="scientific">Rhipicephalus zambeziensis</name>
    <dbReference type="NCBI Taxonomy" id="60191"/>
    <lineage>
        <taxon>Eukaryota</taxon>
        <taxon>Metazoa</taxon>
        <taxon>Ecdysozoa</taxon>
        <taxon>Arthropoda</taxon>
        <taxon>Chelicerata</taxon>
        <taxon>Arachnida</taxon>
        <taxon>Acari</taxon>
        <taxon>Parasitiformes</taxon>
        <taxon>Ixodida</taxon>
        <taxon>Ixodoidea</taxon>
        <taxon>Ixodidae</taxon>
        <taxon>Rhipicephalinae</taxon>
        <taxon>Rhipicephalus</taxon>
        <taxon>Rhipicephalus</taxon>
    </lineage>
</organism>
<name>A0A224YRF3_9ACAR</name>
<dbReference type="AlphaFoldDB" id="A0A224YRF3"/>
<evidence type="ECO:0000313" key="1">
    <source>
        <dbReference type="EMBL" id="MAA20166.1"/>
    </source>
</evidence>
<reference evidence="1" key="1">
    <citation type="journal article" date="2017" name="Parasit. Vectors">
        <title>Sialotranscriptomics of Rhipicephalus zambeziensis reveals intricate expression profiles of secretory proteins and suggests tight temporal transcriptional regulation during blood-feeding.</title>
        <authorList>
            <person name="de Castro M.H."/>
            <person name="de Klerk D."/>
            <person name="Pienaar R."/>
            <person name="Rees D.J.G."/>
            <person name="Mans B.J."/>
        </authorList>
    </citation>
    <scope>NUCLEOTIDE SEQUENCE</scope>
    <source>
        <tissue evidence="1">Salivary glands</tissue>
    </source>
</reference>
<accession>A0A224YRF3</accession>
<dbReference type="EMBL" id="GFPF01009020">
    <property type="protein sequence ID" value="MAA20166.1"/>
    <property type="molecule type" value="Transcribed_RNA"/>
</dbReference>
<protein>
    <submittedName>
        <fullName evidence="1">Uncharacterized protein</fullName>
    </submittedName>
</protein>
<proteinExistence type="predicted"/>